<dbReference type="GO" id="GO:0005768">
    <property type="term" value="C:endosome"/>
    <property type="evidence" value="ECO:0007669"/>
    <property type="project" value="TreeGrafter"/>
</dbReference>
<accession>A0A0N5AD66</accession>
<evidence type="ECO:0000259" key="6">
    <source>
        <dbReference type="PROSITE" id="PS50909"/>
    </source>
</evidence>
<feature type="region of interest" description="Disordered" evidence="4">
    <location>
        <begin position="326"/>
        <end position="381"/>
    </location>
</feature>
<dbReference type="PANTHER" id="PTHR13856:SF137">
    <property type="entry name" value="GH05942P"/>
    <property type="match status" value="1"/>
</dbReference>
<dbReference type="GO" id="GO:0016020">
    <property type="term" value="C:membrane"/>
    <property type="evidence" value="ECO:0007669"/>
    <property type="project" value="TreeGrafter"/>
</dbReference>
<dbReference type="SUPFAM" id="SSF48464">
    <property type="entry name" value="ENTH/VHS domain"/>
    <property type="match status" value="1"/>
</dbReference>
<dbReference type="InterPro" id="IPR014645">
    <property type="entry name" value="TOM1"/>
</dbReference>
<feature type="compositionally biased region" description="Low complexity" evidence="4">
    <location>
        <begin position="331"/>
        <end position="343"/>
    </location>
</feature>
<dbReference type="GO" id="GO:0043130">
    <property type="term" value="F:ubiquitin binding"/>
    <property type="evidence" value="ECO:0007669"/>
    <property type="project" value="InterPro"/>
</dbReference>
<dbReference type="Pfam" id="PF03127">
    <property type="entry name" value="GAT"/>
    <property type="match status" value="1"/>
</dbReference>
<dbReference type="Gene3D" id="1.20.58.160">
    <property type="match status" value="1"/>
</dbReference>
<dbReference type="GO" id="GO:0015031">
    <property type="term" value="P:protein transport"/>
    <property type="evidence" value="ECO:0007669"/>
    <property type="project" value="UniProtKB-KW"/>
</dbReference>
<dbReference type="InterPro" id="IPR038425">
    <property type="entry name" value="GAT_sf"/>
</dbReference>
<dbReference type="GO" id="GO:0030276">
    <property type="term" value="F:clathrin binding"/>
    <property type="evidence" value="ECO:0007669"/>
    <property type="project" value="TreeGrafter"/>
</dbReference>
<feature type="domain" description="GAT" evidence="6">
    <location>
        <begin position="214"/>
        <end position="302"/>
    </location>
</feature>
<dbReference type="Pfam" id="PF00790">
    <property type="entry name" value="VHS"/>
    <property type="match status" value="1"/>
</dbReference>
<evidence type="ECO:0000313" key="7">
    <source>
        <dbReference type="Proteomes" id="UP000046393"/>
    </source>
</evidence>
<protein>
    <submittedName>
        <fullName evidence="8">VHS domain-containing protein</fullName>
    </submittedName>
</protein>
<dbReference type="InterPro" id="IPR004152">
    <property type="entry name" value="GAT_dom"/>
</dbReference>
<keyword evidence="2" id="KW-0813">Transport</keyword>
<reference evidence="8" key="1">
    <citation type="submission" date="2016-04" db="UniProtKB">
        <authorList>
            <consortium name="WormBaseParasite"/>
        </authorList>
    </citation>
    <scope>IDENTIFICATION</scope>
</reference>
<comment type="similarity">
    <text evidence="1">Belongs to the TOM1 family.</text>
</comment>
<dbReference type="CDD" id="cd03565">
    <property type="entry name" value="VHS_Tom1_like"/>
    <property type="match status" value="1"/>
</dbReference>
<evidence type="ECO:0000259" key="5">
    <source>
        <dbReference type="PROSITE" id="PS50179"/>
    </source>
</evidence>
<evidence type="ECO:0000256" key="4">
    <source>
        <dbReference type="SAM" id="MobiDB-lite"/>
    </source>
</evidence>
<dbReference type="SMART" id="SM00288">
    <property type="entry name" value="VHS"/>
    <property type="match status" value="1"/>
</dbReference>
<dbReference type="GO" id="GO:0035091">
    <property type="term" value="F:phosphatidylinositol binding"/>
    <property type="evidence" value="ECO:0007669"/>
    <property type="project" value="InterPro"/>
</dbReference>
<dbReference type="Proteomes" id="UP000046393">
    <property type="component" value="Unplaced"/>
</dbReference>
<dbReference type="PANTHER" id="PTHR13856">
    <property type="entry name" value="VHS DOMAIN CONTAINING PROTEIN FAMILY"/>
    <property type="match status" value="1"/>
</dbReference>
<dbReference type="PROSITE" id="PS50179">
    <property type="entry name" value="VHS"/>
    <property type="match status" value="1"/>
</dbReference>
<dbReference type="WBParaSite" id="SMUV_0000210201-mRNA-1">
    <property type="protein sequence ID" value="SMUV_0000210201-mRNA-1"/>
    <property type="gene ID" value="SMUV_0000210201"/>
</dbReference>
<evidence type="ECO:0000256" key="1">
    <source>
        <dbReference type="ARBA" id="ARBA00007708"/>
    </source>
</evidence>
<dbReference type="STRING" id="451379.A0A0N5AD66"/>
<keyword evidence="3" id="KW-0653">Protein transport</keyword>
<organism evidence="7 8">
    <name type="scientific">Syphacia muris</name>
    <dbReference type="NCBI Taxonomy" id="451379"/>
    <lineage>
        <taxon>Eukaryota</taxon>
        <taxon>Metazoa</taxon>
        <taxon>Ecdysozoa</taxon>
        <taxon>Nematoda</taxon>
        <taxon>Chromadorea</taxon>
        <taxon>Rhabditida</taxon>
        <taxon>Spirurina</taxon>
        <taxon>Oxyuridomorpha</taxon>
        <taxon>Oxyuroidea</taxon>
        <taxon>Oxyuridae</taxon>
        <taxon>Syphacia</taxon>
    </lineage>
</organism>
<evidence type="ECO:0000313" key="8">
    <source>
        <dbReference type="WBParaSite" id="SMUV_0000210201-mRNA-1"/>
    </source>
</evidence>
<feature type="domain" description="VHS" evidence="5">
    <location>
        <begin position="47"/>
        <end position="180"/>
    </location>
</feature>
<dbReference type="SUPFAM" id="SSF89009">
    <property type="entry name" value="GAT-like domain"/>
    <property type="match status" value="1"/>
</dbReference>
<name>A0A0N5AD66_9BILA</name>
<dbReference type="CDD" id="cd14233">
    <property type="entry name" value="GAT_TOM1_like"/>
    <property type="match status" value="1"/>
</dbReference>
<keyword evidence="7" id="KW-1185">Reference proteome</keyword>
<dbReference type="GO" id="GO:0007165">
    <property type="term" value="P:signal transduction"/>
    <property type="evidence" value="ECO:0007669"/>
    <property type="project" value="TreeGrafter"/>
</dbReference>
<dbReference type="PIRSF" id="PIRSF036948">
    <property type="entry name" value="TOM1"/>
    <property type="match status" value="1"/>
</dbReference>
<sequence length="381" mass="42970">MSGVQEQMISAMDSAKEAAASVGERVSDFFQGNPFSTPVGHKIEMATDATKLTTENWGLNMEICDYINNTTDGGRDAIRAIKKRLHTQMCKNNAIVCYALTVLETCVKNCDHRFHELVMSKDFVNELVKLIGPKFDAPQAIQERILSLIQSWNDAFRNNPTLQGVCQVYDELKAKGVQFPVTDRDSTAPIITPKQATGLTKIVQPMQPVNPTPQQLEKLRKELDIVNSNLKVLREMLSELTPGKEDGDDIQLLTELYTVCKEMQTRILDLIRSIVNDEVTYELLVINDEFNNVFEKYDRYMANRSSDPKVDNSNRSLNEQLEGLEIKEAGSSNTNSTDQQNSNVAKSEQVAPISDNEAREMSQWLEAQKSDQNDQRDLIGW</sequence>
<dbReference type="Gene3D" id="1.25.40.90">
    <property type="match status" value="1"/>
</dbReference>
<proteinExistence type="inferred from homology"/>
<dbReference type="PROSITE" id="PS50909">
    <property type="entry name" value="GAT"/>
    <property type="match status" value="1"/>
</dbReference>
<dbReference type="InterPro" id="IPR002014">
    <property type="entry name" value="VHS_dom"/>
</dbReference>
<dbReference type="AlphaFoldDB" id="A0A0N5AD66"/>
<dbReference type="InterPro" id="IPR008942">
    <property type="entry name" value="ENTH_VHS"/>
</dbReference>
<feature type="compositionally biased region" description="Basic and acidic residues" evidence="4">
    <location>
        <begin position="368"/>
        <end position="381"/>
    </location>
</feature>
<evidence type="ECO:0000256" key="3">
    <source>
        <dbReference type="ARBA" id="ARBA00022927"/>
    </source>
</evidence>
<evidence type="ECO:0000256" key="2">
    <source>
        <dbReference type="ARBA" id="ARBA00022448"/>
    </source>
</evidence>